<proteinExistence type="predicted"/>
<dbReference type="Proteomes" id="UP001615411">
    <property type="component" value="Unassembled WGS sequence"/>
</dbReference>
<dbReference type="EMBL" id="JBIUGF010000003">
    <property type="protein sequence ID" value="MFJ1336816.1"/>
    <property type="molecule type" value="Genomic_DNA"/>
</dbReference>
<reference evidence="1" key="1">
    <citation type="submission" date="2024-10" db="EMBL/GenBank/DDBJ databases">
        <title>Aeromonas and Pseudomonas from the Cagarras Archipelago, Rio de Janeiro, Brazil.</title>
        <authorList>
            <person name="Canellas A.L.B."/>
            <person name="Laport M.S."/>
        </authorList>
    </citation>
    <scope>NUCLEOTIDE SEQUENCE</scope>
    <source>
        <strain evidence="1">ACP-7</strain>
    </source>
</reference>
<evidence type="ECO:0000313" key="1">
    <source>
        <dbReference type="EMBL" id="MFJ1336816.1"/>
    </source>
</evidence>
<evidence type="ECO:0000313" key="2">
    <source>
        <dbReference type="Proteomes" id="UP001615411"/>
    </source>
</evidence>
<keyword evidence="2" id="KW-1185">Reference proteome</keyword>
<protein>
    <submittedName>
        <fullName evidence="1">Uncharacterized protein</fullName>
    </submittedName>
</protein>
<accession>A0ACC7LQN6</accession>
<name>A0ACC7LQN6_9PSED</name>
<gene>
    <name evidence="1" type="ORF">ACIKP7_01590</name>
</gene>
<organism evidence="1 2">
    <name type="scientific">Pseudomonas caricapapayae</name>
    <dbReference type="NCBI Taxonomy" id="46678"/>
    <lineage>
        <taxon>Bacteria</taxon>
        <taxon>Pseudomonadati</taxon>
        <taxon>Pseudomonadota</taxon>
        <taxon>Gammaproteobacteria</taxon>
        <taxon>Pseudomonadales</taxon>
        <taxon>Pseudomonadaceae</taxon>
        <taxon>Pseudomonas</taxon>
    </lineage>
</organism>
<sequence>MKTKSLRAYAVPLLSLMIMLCAGMSPVPPKPSVVALCSQFPGCVVVQVASFQNWPVLR</sequence>
<comment type="caution">
    <text evidence="1">The sequence shown here is derived from an EMBL/GenBank/DDBJ whole genome shotgun (WGS) entry which is preliminary data.</text>
</comment>